<accession>D2QSX8</accession>
<dbReference type="Proteomes" id="UP000002028">
    <property type="component" value="Chromosome"/>
</dbReference>
<gene>
    <name evidence="2" type="ordered locus">Slin_5948</name>
</gene>
<evidence type="ECO:0000313" key="3">
    <source>
        <dbReference type="Proteomes" id="UP000002028"/>
    </source>
</evidence>
<protein>
    <recommendedName>
        <fullName evidence="1">SprT-like domain-containing protein</fullName>
    </recommendedName>
</protein>
<dbReference type="RefSeq" id="WP_012930400.1">
    <property type="nucleotide sequence ID" value="NC_013730.1"/>
</dbReference>
<proteinExistence type="predicted"/>
<dbReference type="KEGG" id="sli:Slin_5948"/>
<evidence type="ECO:0000259" key="1">
    <source>
        <dbReference type="Pfam" id="PF10263"/>
    </source>
</evidence>
<dbReference type="STRING" id="504472.Slin_5948"/>
<reference evidence="2 3" key="1">
    <citation type="journal article" date="2010" name="Stand. Genomic Sci.">
        <title>Complete genome sequence of Spirosoma linguale type strain (1).</title>
        <authorList>
            <person name="Lail K."/>
            <person name="Sikorski J."/>
            <person name="Saunders E."/>
            <person name="Lapidus A."/>
            <person name="Glavina Del Rio T."/>
            <person name="Copeland A."/>
            <person name="Tice H."/>
            <person name="Cheng J.-F."/>
            <person name="Lucas S."/>
            <person name="Nolan M."/>
            <person name="Bruce D."/>
            <person name="Goodwin L."/>
            <person name="Pitluck S."/>
            <person name="Ivanova N."/>
            <person name="Mavromatis K."/>
            <person name="Ovchinnikova G."/>
            <person name="Pati A."/>
            <person name="Chen A."/>
            <person name="Palaniappan K."/>
            <person name="Land M."/>
            <person name="Hauser L."/>
            <person name="Chang Y.-J."/>
            <person name="Jeffries C.D."/>
            <person name="Chain P."/>
            <person name="Brettin T."/>
            <person name="Detter J.C."/>
            <person name="Schuetze A."/>
            <person name="Rohde M."/>
            <person name="Tindall B.J."/>
            <person name="Goeker M."/>
            <person name="Bristow J."/>
            <person name="Eisen J.A."/>
            <person name="Markowitz V."/>
            <person name="Hugenholtz P."/>
            <person name="Kyrpides N.C."/>
            <person name="Klenk H.-P."/>
            <person name="Chen F."/>
        </authorList>
    </citation>
    <scope>NUCLEOTIDE SEQUENCE [LARGE SCALE GENOMIC DNA]</scope>
    <source>
        <strain evidence="3">ATCC 33905 / DSM 74 / LMG 10896 / Claus 1</strain>
    </source>
</reference>
<dbReference type="HOGENOM" id="CLU_1275789_0_0_10"/>
<organism evidence="2 3">
    <name type="scientific">Spirosoma linguale (strain ATCC 33905 / DSM 74 / LMG 10896 / Claus 1)</name>
    <dbReference type="NCBI Taxonomy" id="504472"/>
    <lineage>
        <taxon>Bacteria</taxon>
        <taxon>Pseudomonadati</taxon>
        <taxon>Bacteroidota</taxon>
        <taxon>Cytophagia</taxon>
        <taxon>Cytophagales</taxon>
        <taxon>Cytophagaceae</taxon>
        <taxon>Spirosoma</taxon>
    </lineage>
</organism>
<evidence type="ECO:0000313" key="2">
    <source>
        <dbReference type="EMBL" id="ADB41910.1"/>
    </source>
</evidence>
<name>D2QSX8_SPILD</name>
<dbReference type="Pfam" id="PF10263">
    <property type="entry name" value="SprT-like"/>
    <property type="match status" value="1"/>
</dbReference>
<feature type="domain" description="SprT-like" evidence="1">
    <location>
        <begin position="47"/>
        <end position="99"/>
    </location>
</feature>
<dbReference type="GO" id="GO:0006950">
    <property type="term" value="P:response to stress"/>
    <property type="evidence" value="ECO:0007669"/>
    <property type="project" value="UniProtKB-ARBA"/>
</dbReference>
<dbReference type="EMBL" id="CP001769">
    <property type="protein sequence ID" value="ADB41910.1"/>
    <property type="molecule type" value="Genomic_DNA"/>
</dbReference>
<dbReference type="AlphaFoldDB" id="D2QSX8"/>
<dbReference type="eggNOG" id="COG3091">
    <property type="taxonomic scope" value="Bacteria"/>
</dbReference>
<dbReference type="InterPro" id="IPR006640">
    <property type="entry name" value="SprT-like_domain"/>
</dbReference>
<keyword evidence="3" id="KW-1185">Reference proteome</keyword>
<sequence>MTDHFTTYFPPTAATYCYQLWEEYKFIFRVVRPRQTRLGDFRVLPHNQTQITVNANLNPYAFLITYVHEVAHAAVNSQYKRRVQPHGKAWQMAFQRLMEPIMTDIVFPEAILLPLRQYMAKPAATTYANPALMSALRQQDNIEVSTSGGHKVLLSHVPEGQLFEFAKKTYQRGTLRRTRVVCKEMSSGRSYAILAHAWVEIKEQ</sequence>